<evidence type="ECO:0000256" key="1">
    <source>
        <dbReference type="SAM" id="MobiDB-lite"/>
    </source>
</evidence>
<dbReference type="AlphaFoldDB" id="A0A6I4MCJ7"/>
<name>A0A6I4MCJ7_9ACTN</name>
<dbReference type="RefSeq" id="WP_151594633.1">
    <property type="nucleotide sequence ID" value="NZ_WBMS02000012.1"/>
</dbReference>
<organism evidence="2 3">
    <name type="scientific">Actinomadura physcomitrii</name>
    <dbReference type="NCBI Taxonomy" id="2650748"/>
    <lineage>
        <taxon>Bacteria</taxon>
        <taxon>Bacillati</taxon>
        <taxon>Actinomycetota</taxon>
        <taxon>Actinomycetes</taxon>
        <taxon>Streptosporangiales</taxon>
        <taxon>Thermomonosporaceae</taxon>
        <taxon>Actinomadura</taxon>
    </lineage>
</organism>
<protein>
    <submittedName>
        <fullName evidence="2">Uncharacterized protein</fullName>
    </submittedName>
</protein>
<gene>
    <name evidence="2" type="ORF">F8568_017695</name>
</gene>
<keyword evidence="3" id="KW-1185">Reference proteome</keyword>
<sequence length="125" mass="14606">MKPKPDDYPAALEWLDAKQQLGTVQEMVRKFGTVSPEVYAAAYERVERAAAAITIPARLMTFRDGDWPGRAPDNVGFTVDALRKREQFRQAQDQWARERRLSRDDFEELQQRQTERGPQRRSARR</sequence>
<accession>A0A6I4MCJ7</accession>
<evidence type="ECO:0000313" key="3">
    <source>
        <dbReference type="Proteomes" id="UP000462055"/>
    </source>
</evidence>
<feature type="region of interest" description="Disordered" evidence="1">
    <location>
        <begin position="93"/>
        <end position="125"/>
    </location>
</feature>
<reference evidence="2" key="1">
    <citation type="submission" date="2019-12" db="EMBL/GenBank/DDBJ databases">
        <title>Actinomadura physcomitrii sp. nov., a novel actinomycete isolated from moss [Physcomitrium sphaericum (Ludw) Fuernr].</title>
        <authorList>
            <person name="Zhuang X."/>
        </authorList>
    </citation>
    <scope>NUCLEOTIDE SEQUENCE [LARGE SCALE GENOMIC DNA]</scope>
    <source>
        <strain evidence="2">LD22</strain>
    </source>
</reference>
<evidence type="ECO:0000313" key="2">
    <source>
        <dbReference type="EMBL" id="MWA02175.1"/>
    </source>
</evidence>
<proteinExistence type="predicted"/>
<feature type="compositionally biased region" description="Basic and acidic residues" evidence="1">
    <location>
        <begin position="95"/>
        <end position="118"/>
    </location>
</feature>
<dbReference type="EMBL" id="WBMS02000012">
    <property type="protein sequence ID" value="MWA02175.1"/>
    <property type="molecule type" value="Genomic_DNA"/>
</dbReference>
<dbReference type="Proteomes" id="UP000462055">
    <property type="component" value="Unassembled WGS sequence"/>
</dbReference>
<comment type="caution">
    <text evidence="2">The sequence shown here is derived from an EMBL/GenBank/DDBJ whole genome shotgun (WGS) entry which is preliminary data.</text>
</comment>